<dbReference type="EMBL" id="JAUNZN010000002">
    <property type="protein sequence ID" value="KAK4827691.1"/>
    <property type="molecule type" value="Genomic_DNA"/>
</dbReference>
<dbReference type="AlphaFoldDB" id="A0AAN7PSN4"/>
<evidence type="ECO:0008006" key="3">
    <source>
        <dbReference type="Google" id="ProtNLM"/>
    </source>
</evidence>
<protein>
    <recommendedName>
        <fullName evidence="3">Rna-directed dna polymerase from mobile element jockey-like</fullName>
    </recommendedName>
</protein>
<keyword evidence="2" id="KW-1185">Reference proteome</keyword>
<dbReference type="GO" id="GO:0007508">
    <property type="term" value="P:larval heart development"/>
    <property type="evidence" value="ECO:0007669"/>
    <property type="project" value="TreeGrafter"/>
</dbReference>
<organism evidence="1 2">
    <name type="scientific">Mycteria americana</name>
    <name type="common">Wood stork</name>
    <dbReference type="NCBI Taxonomy" id="33587"/>
    <lineage>
        <taxon>Eukaryota</taxon>
        <taxon>Metazoa</taxon>
        <taxon>Chordata</taxon>
        <taxon>Craniata</taxon>
        <taxon>Vertebrata</taxon>
        <taxon>Euteleostomi</taxon>
        <taxon>Archelosauria</taxon>
        <taxon>Archosauria</taxon>
        <taxon>Dinosauria</taxon>
        <taxon>Saurischia</taxon>
        <taxon>Theropoda</taxon>
        <taxon>Coelurosauria</taxon>
        <taxon>Aves</taxon>
        <taxon>Neognathae</taxon>
        <taxon>Neoaves</taxon>
        <taxon>Aequornithes</taxon>
        <taxon>Ciconiiformes</taxon>
        <taxon>Ciconiidae</taxon>
        <taxon>Mycteria</taxon>
    </lineage>
</organism>
<evidence type="ECO:0000313" key="1">
    <source>
        <dbReference type="EMBL" id="KAK4827691.1"/>
    </source>
</evidence>
<dbReference type="Proteomes" id="UP001333110">
    <property type="component" value="Unassembled WGS sequence"/>
</dbReference>
<evidence type="ECO:0000313" key="2">
    <source>
        <dbReference type="Proteomes" id="UP001333110"/>
    </source>
</evidence>
<comment type="caution">
    <text evidence="1">The sequence shown here is derived from an EMBL/GenBank/DDBJ whole genome shotgun (WGS) entry which is preliminary data.</text>
</comment>
<name>A0AAN7PSN4_MYCAM</name>
<proteinExistence type="predicted"/>
<gene>
    <name evidence="1" type="ORF">QYF61_020825</name>
</gene>
<reference evidence="1 2" key="1">
    <citation type="journal article" date="2023" name="J. Hered.">
        <title>Chromosome-level genome of the wood stork (Mycteria americana) provides insight into avian chromosome evolution.</title>
        <authorList>
            <person name="Flamio R. Jr."/>
            <person name="Ramstad K.M."/>
        </authorList>
    </citation>
    <scope>NUCLEOTIDE SEQUENCE [LARGE SCALE GENOMIC DNA]</scope>
    <source>
        <strain evidence="1">JAX WOST 10</strain>
    </source>
</reference>
<dbReference type="GO" id="GO:0061343">
    <property type="term" value="P:cell adhesion involved in heart morphogenesis"/>
    <property type="evidence" value="ECO:0007669"/>
    <property type="project" value="TreeGrafter"/>
</dbReference>
<accession>A0AAN7PSN4</accession>
<sequence length="466" mass="52460">MMFNIKFLQCVEDCFLIQLLDVPTRNEALLDLLLTSQEILLCNTSISDSLGCSDRNIVEFGILLSMLKVSSKTKVLDFRRANFSLLGAQLGGIPWEASMEDEGASKYWEFFKNTPLEAQKHFIPFKAVKNYKKRFFRYINNKQKQKENIGLLLNRRGELVTNKAEEAEILDTFFTSDFTSTVGPQTLGTKLQVDANADPPSVKEELVCELLPELDPYKSMGPDNIHLRVLRELAGVIARLLSTIFEKLWRLGHVPEDWKKANVTPIYRKGLKEDPGNYRPISFTSVPGKGMERIHLGAVTSQMKHMIGKSQHGFTKDKSRLANLIAFYNKVTCLVDVGDLDDGIKCSLVNFADDIKLSGEVDTSEGRATLEEDPDRLEEWANKNLMKFNKDKYKIWHLGKHNPGVQHRLGPTKLGSSSAERALGDLVDKLKMSEQCAAAAKKANRMLGRINKGTPAEIKKLLSHSI</sequence>
<dbReference type="PANTHER" id="PTHR33395:SF22">
    <property type="entry name" value="REVERSE TRANSCRIPTASE DOMAIN-CONTAINING PROTEIN"/>
    <property type="match status" value="1"/>
</dbReference>
<dbReference type="PANTHER" id="PTHR33395">
    <property type="entry name" value="TRANSCRIPTASE, PUTATIVE-RELATED-RELATED"/>
    <property type="match status" value="1"/>
</dbReference>
<dbReference type="GO" id="GO:0031012">
    <property type="term" value="C:extracellular matrix"/>
    <property type="evidence" value="ECO:0007669"/>
    <property type="project" value="TreeGrafter"/>
</dbReference>